<dbReference type="Gene3D" id="1.10.150.650">
    <property type="match status" value="1"/>
</dbReference>
<dbReference type="GO" id="GO:0004534">
    <property type="term" value="F:5'-3' RNA exonuclease activity"/>
    <property type="evidence" value="ECO:0007669"/>
    <property type="project" value="TreeGrafter"/>
</dbReference>
<accession>A0A6N9THT0</accession>
<dbReference type="EMBL" id="JAAAWO010000003">
    <property type="protein sequence ID" value="NDW15089.1"/>
    <property type="molecule type" value="Genomic_DNA"/>
</dbReference>
<protein>
    <submittedName>
        <fullName evidence="2">PHP domain-containing protein</fullName>
    </submittedName>
</protein>
<dbReference type="GO" id="GO:0035312">
    <property type="term" value="F:5'-3' DNA exonuclease activity"/>
    <property type="evidence" value="ECO:0007669"/>
    <property type="project" value="TreeGrafter"/>
</dbReference>
<dbReference type="Proteomes" id="UP000471381">
    <property type="component" value="Unassembled WGS sequence"/>
</dbReference>
<feature type="domain" description="Polymerase/histidinol phosphatase N-terminal" evidence="1">
    <location>
        <begin position="22"/>
        <end position="89"/>
    </location>
</feature>
<name>A0A6N9THT0_9ALTE</name>
<dbReference type="InterPro" id="IPR016195">
    <property type="entry name" value="Pol/histidinol_Pase-like"/>
</dbReference>
<dbReference type="InterPro" id="IPR052018">
    <property type="entry name" value="PHP_domain"/>
</dbReference>
<dbReference type="InterPro" id="IPR003141">
    <property type="entry name" value="Pol/His_phosphatase_N"/>
</dbReference>
<evidence type="ECO:0000313" key="3">
    <source>
        <dbReference type="Proteomes" id="UP000471381"/>
    </source>
</evidence>
<evidence type="ECO:0000259" key="1">
    <source>
        <dbReference type="SMART" id="SM00481"/>
    </source>
</evidence>
<dbReference type="Gene3D" id="3.20.20.140">
    <property type="entry name" value="Metal-dependent hydrolases"/>
    <property type="match status" value="1"/>
</dbReference>
<reference evidence="2 3" key="1">
    <citation type="submission" date="2020-01" db="EMBL/GenBank/DDBJ databases">
        <title>Genomes of bacteria type strains.</title>
        <authorList>
            <person name="Chen J."/>
            <person name="Zhu S."/>
            <person name="Yang J."/>
        </authorList>
    </citation>
    <scope>NUCLEOTIDE SEQUENCE [LARGE SCALE GENOMIC DNA]</scope>
    <source>
        <strain evidence="2 3">LMG 24078</strain>
    </source>
</reference>
<dbReference type="AlphaFoldDB" id="A0A6N9THT0"/>
<organism evidence="2 3">
    <name type="scientific">Alteromonas genovensis</name>
    <dbReference type="NCBI Taxonomy" id="471225"/>
    <lineage>
        <taxon>Bacteria</taxon>
        <taxon>Pseudomonadati</taxon>
        <taxon>Pseudomonadota</taxon>
        <taxon>Gammaproteobacteria</taxon>
        <taxon>Alteromonadales</taxon>
        <taxon>Alteromonadaceae</taxon>
        <taxon>Alteromonas/Salinimonas group</taxon>
        <taxon>Alteromonas</taxon>
    </lineage>
</organism>
<gene>
    <name evidence="2" type="ORF">GTQ48_06070</name>
</gene>
<proteinExistence type="predicted"/>
<evidence type="ECO:0000313" key="2">
    <source>
        <dbReference type="EMBL" id="NDW15089.1"/>
    </source>
</evidence>
<dbReference type="PANTHER" id="PTHR42924">
    <property type="entry name" value="EXONUCLEASE"/>
    <property type="match status" value="1"/>
</dbReference>
<dbReference type="InterPro" id="IPR004013">
    <property type="entry name" value="PHP_dom"/>
</dbReference>
<dbReference type="Pfam" id="PF02811">
    <property type="entry name" value="PHP"/>
    <property type="match status" value="1"/>
</dbReference>
<dbReference type="SMART" id="SM00481">
    <property type="entry name" value="POLIIIAc"/>
    <property type="match status" value="1"/>
</dbReference>
<dbReference type="PANTHER" id="PTHR42924:SF3">
    <property type="entry name" value="POLYMERASE_HISTIDINOL PHOSPHATASE N-TERMINAL DOMAIN-CONTAINING PROTEIN"/>
    <property type="match status" value="1"/>
</dbReference>
<dbReference type="CDD" id="cd07438">
    <property type="entry name" value="PHP_HisPPase_AMP"/>
    <property type="match status" value="1"/>
</dbReference>
<comment type="caution">
    <text evidence="2">The sequence shown here is derived from an EMBL/GenBank/DDBJ whole genome shotgun (WGS) entry which is preliminary data.</text>
</comment>
<dbReference type="SUPFAM" id="SSF89550">
    <property type="entry name" value="PHP domain-like"/>
    <property type="match status" value="1"/>
</dbReference>
<sequence length="297" mass="32834">MPIEENKTPFVSTLNLHKTLKIDLHSHTKFSDGHLTPTELVLRAHTMQVDVLAITDHDTVAGLDEAHATQAQQKRSLTIIDGVEISTLWHGFDIHVVGLNVNRECPSFLARLQEQANAREERAALIAEKLVKCGFEGVLARAKALAGVGQVTRAHFARVLVNNYGVPTMNAAFKKYLGKGKRAAVKAQWPSIDTAITWIQESGGQAVLAHPAHYDMTAKWLRRLVAFFDQSGGDAMETAFPGINKTKQELINELAESHGLFASAGSDFHFPSRWTELGKNLGVNSKLTPVWHNWQHI</sequence>
<keyword evidence="3" id="KW-1185">Reference proteome</keyword>